<gene>
    <name evidence="1" type="ORF">L211DRAFT_577331</name>
</gene>
<accession>A0A3N4LB21</accession>
<proteinExistence type="predicted"/>
<keyword evidence="2" id="KW-1185">Reference proteome</keyword>
<dbReference type="AlphaFoldDB" id="A0A3N4LB21"/>
<dbReference type="FunCoup" id="A0A3N4LB21">
    <property type="interactions" value="5"/>
</dbReference>
<dbReference type="PANTHER" id="PTHR28002">
    <property type="entry name" value="MIOREX COMPLEX COMPONENT 11"/>
    <property type="match status" value="1"/>
</dbReference>
<name>A0A3N4LB21_9PEZI</name>
<dbReference type="Proteomes" id="UP000267821">
    <property type="component" value="Unassembled WGS sequence"/>
</dbReference>
<dbReference type="OrthoDB" id="5580261at2759"/>
<evidence type="ECO:0000313" key="1">
    <source>
        <dbReference type="EMBL" id="RPB20070.1"/>
    </source>
</evidence>
<dbReference type="GO" id="GO:0005739">
    <property type="term" value="C:mitochondrion"/>
    <property type="evidence" value="ECO:0007669"/>
    <property type="project" value="TreeGrafter"/>
</dbReference>
<dbReference type="InterPro" id="IPR018811">
    <property type="entry name" value="MRX11"/>
</dbReference>
<protein>
    <submittedName>
        <fullName evidence="1">Uncharacterized protein</fullName>
    </submittedName>
</protein>
<dbReference type="EMBL" id="ML121578">
    <property type="protein sequence ID" value="RPB20070.1"/>
    <property type="molecule type" value="Genomic_DNA"/>
</dbReference>
<organism evidence="1 2">
    <name type="scientific">Terfezia boudieri ATCC MYA-4762</name>
    <dbReference type="NCBI Taxonomy" id="1051890"/>
    <lineage>
        <taxon>Eukaryota</taxon>
        <taxon>Fungi</taxon>
        <taxon>Dikarya</taxon>
        <taxon>Ascomycota</taxon>
        <taxon>Pezizomycotina</taxon>
        <taxon>Pezizomycetes</taxon>
        <taxon>Pezizales</taxon>
        <taxon>Pezizaceae</taxon>
        <taxon>Terfezia</taxon>
    </lineage>
</organism>
<dbReference type="PANTHER" id="PTHR28002:SF1">
    <property type="entry name" value="MIOREX COMPLEX COMPONENT 11"/>
    <property type="match status" value="1"/>
</dbReference>
<sequence>MPPQHLLWRLSRLQPPLSSSSFPRILRHASSRRRAQHTRPYTRLPPRIQRLAAPLREAPVSHITAFLVLHEITAVLPLGCLWWGIHSFGVVPFRFGSPDAGGLEEEGNGNGVSGRVRRKWREWVKSGEARLGSYITKKGWLAGLSPAEAARVVVELGTAWAVVKVLLPVRVVACLWMTPCLLKYGPKGYELLFVLYNSG</sequence>
<evidence type="ECO:0000313" key="2">
    <source>
        <dbReference type="Proteomes" id="UP000267821"/>
    </source>
</evidence>
<dbReference type="Pfam" id="PF10306">
    <property type="entry name" value="FLILHELTA"/>
    <property type="match status" value="1"/>
</dbReference>
<dbReference type="InParanoid" id="A0A3N4LB21"/>
<reference evidence="1 2" key="1">
    <citation type="journal article" date="2018" name="Nat. Ecol. Evol.">
        <title>Pezizomycetes genomes reveal the molecular basis of ectomycorrhizal truffle lifestyle.</title>
        <authorList>
            <person name="Murat C."/>
            <person name="Payen T."/>
            <person name="Noel B."/>
            <person name="Kuo A."/>
            <person name="Morin E."/>
            <person name="Chen J."/>
            <person name="Kohler A."/>
            <person name="Krizsan K."/>
            <person name="Balestrini R."/>
            <person name="Da Silva C."/>
            <person name="Montanini B."/>
            <person name="Hainaut M."/>
            <person name="Levati E."/>
            <person name="Barry K.W."/>
            <person name="Belfiori B."/>
            <person name="Cichocki N."/>
            <person name="Clum A."/>
            <person name="Dockter R.B."/>
            <person name="Fauchery L."/>
            <person name="Guy J."/>
            <person name="Iotti M."/>
            <person name="Le Tacon F."/>
            <person name="Lindquist E.A."/>
            <person name="Lipzen A."/>
            <person name="Malagnac F."/>
            <person name="Mello A."/>
            <person name="Molinier V."/>
            <person name="Miyauchi S."/>
            <person name="Poulain J."/>
            <person name="Riccioni C."/>
            <person name="Rubini A."/>
            <person name="Sitrit Y."/>
            <person name="Splivallo R."/>
            <person name="Traeger S."/>
            <person name="Wang M."/>
            <person name="Zifcakova L."/>
            <person name="Wipf D."/>
            <person name="Zambonelli A."/>
            <person name="Paolocci F."/>
            <person name="Nowrousian M."/>
            <person name="Ottonello S."/>
            <person name="Baldrian P."/>
            <person name="Spatafora J.W."/>
            <person name="Henrissat B."/>
            <person name="Nagy L.G."/>
            <person name="Aury J.M."/>
            <person name="Wincker P."/>
            <person name="Grigoriev I.V."/>
            <person name="Bonfante P."/>
            <person name="Martin F.M."/>
        </authorList>
    </citation>
    <scope>NUCLEOTIDE SEQUENCE [LARGE SCALE GENOMIC DNA]</scope>
    <source>
        <strain evidence="1 2">ATCC MYA-4762</strain>
    </source>
</reference>
<dbReference type="STRING" id="1051890.A0A3N4LB21"/>